<comment type="similarity">
    <text evidence="1">Belongs to the CTNNBIP1 family.</text>
</comment>
<dbReference type="InterPro" id="IPR009428">
    <property type="entry name" value="ICAT_dom"/>
</dbReference>
<dbReference type="EMBL" id="NCKV01004704">
    <property type="protein sequence ID" value="RWS24575.1"/>
    <property type="molecule type" value="Genomic_DNA"/>
</dbReference>
<dbReference type="AlphaFoldDB" id="A0A443SAZ5"/>
<dbReference type="PANTHER" id="PTHR16505">
    <property type="entry name" value="PROTEIN LZIC"/>
    <property type="match status" value="1"/>
</dbReference>
<dbReference type="InterPro" id="IPR036911">
    <property type="entry name" value="ICAT_sf"/>
</dbReference>
<evidence type="ECO:0000259" key="2">
    <source>
        <dbReference type="Pfam" id="PF06384"/>
    </source>
</evidence>
<reference evidence="3 4" key="1">
    <citation type="journal article" date="2018" name="Gigascience">
        <title>Genomes of trombidid mites reveal novel predicted allergens and laterally-transferred genes associated with secondary metabolism.</title>
        <authorList>
            <person name="Dong X."/>
            <person name="Chaisiri K."/>
            <person name="Xia D."/>
            <person name="Armstrong S.D."/>
            <person name="Fang Y."/>
            <person name="Donnelly M.J."/>
            <person name="Kadowaki T."/>
            <person name="McGarry J.W."/>
            <person name="Darby A.C."/>
            <person name="Makepeace B.L."/>
        </authorList>
    </citation>
    <scope>NUCLEOTIDE SEQUENCE [LARGE SCALE GENOMIC DNA]</scope>
    <source>
        <strain evidence="3">UoL-UT</strain>
    </source>
</reference>
<sequence>MFAKKQPMQLRTRLAEVYVDILFAFHLICFSWNRQIERDVKFNKLSKDEFVLQKIEILIALKKLKENLDVNDEQFLKTHGNESLKEFEKVSNELRANENIIKTASSELRNIRD</sequence>
<accession>A0A443SAZ5</accession>
<keyword evidence="4" id="KW-1185">Reference proteome</keyword>
<protein>
    <submittedName>
        <fullName evidence="3">Protein LZIC-like protein</fullName>
    </submittedName>
</protein>
<evidence type="ECO:0000313" key="3">
    <source>
        <dbReference type="EMBL" id="RWS24575.1"/>
    </source>
</evidence>
<dbReference type="Proteomes" id="UP000288716">
    <property type="component" value="Unassembled WGS sequence"/>
</dbReference>
<feature type="domain" description="Beta-catenin-interacting ICAT" evidence="2">
    <location>
        <begin position="36"/>
        <end position="110"/>
    </location>
</feature>
<dbReference type="PANTHER" id="PTHR16505:SF8">
    <property type="entry name" value="PROTEIN LZIC"/>
    <property type="match status" value="1"/>
</dbReference>
<dbReference type="Gene3D" id="1.10.10.490">
    <property type="entry name" value="Beta-catenin-interacting ICAT"/>
    <property type="match status" value="1"/>
</dbReference>
<dbReference type="Pfam" id="PF06384">
    <property type="entry name" value="ICAT"/>
    <property type="match status" value="1"/>
</dbReference>
<organism evidence="3 4">
    <name type="scientific">Leptotrombidium deliense</name>
    <dbReference type="NCBI Taxonomy" id="299467"/>
    <lineage>
        <taxon>Eukaryota</taxon>
        <taxon>Metazoa</taxon>
        <taxon>Ecdysozoa</taxon>
        <taxon>Arthropoda</taxon>
        <taxon>Chelicerata</taxon>
        <taxon>Arachnida</taxon>
        <taxon>Acari</taxon>
        <taxon>Acariformes</taxon>
        <taxon>Trombidiformes</taxon>
        <taxon>Prostigmata</taxon>
        <taxon>Anystina</taxon>
        <taxon>Parasitengona</taxon>
        <taxon>Trombiculoidea</taxon>
        <taxon>Trombiculidae</taxon>
        <taxon>Leptotrombidium</taxon>
    </lineage>
</organism>
<evidence type="ECO:0000256" key="1">
    <source>
        <dbReference type="ARBA" id="ARBA00006505"/>
    </source>
</evidence>
<dbReference type="GO" id="GO:0008013">
    <property type="term" value="F:beta-catenin binding"/>
    <property type="evidence" value="ECO:0007669"/>
    <property type="project" value="InterPro"/>
</dbReference>
<name>A0A443SAZ5_9ACAR</name>
<evidence type="ECO:0000313" key="4">
    <source>
        <dbReference type="Proteomes" id="UP000288716"/>
    </source>
</evidence>
<dbReference type="InterPro" id="IPR040065">
    <property type="entry name" value="LZIC"/>
</dbReference>
<comment type="caution">
    <text evidence="3">The sequence shown here is derived from an EMBL/GenBank/DDBJ whole genome shotgun (WGS) entry which is preliminary data.</text>
</comment>
<gene>
    <name evidence="3" type="ORF">B4U80_13863</name>
</gene>
<dbReference type="VEuPathDB" id="VectorBase:LDEU007465"/>
<proteinExistence type="inferred from homology"/>
<dbReference type="OrthoDB" id="10262856at2759"/>
<dbReference type="STRING" id="299467.A0A443SAZ5"/>
<dbReference type="SUPFAM" id="SSF81730">
    <property type="entry name" value="beta-catenin-interacting protein ICAT"/>
    <property type="match status" value="1"/>
</dbReference>